<dbReference type="SUPFAM" id="SSF56436">
    <property type="entry name" value="C-type lectin-like"/>
    <property type="match status" value="1"/>
</dbReference>
<accession>A0A367V8C2</accession>
<sequence length="300" mass="32953">MPEFVEISGGTFLMGEDRIYQEETKIHQVTVSSFAISRTEVTNAQFRKFVEETGYVTSVEKPLDPADYPGVPKDLLQPGSMVFAQPAGAVDMGDIRNWWRYIAGANWQHPTGPESSIDGLDDHPVTQVSIEDARAYAKWAGGRLPTEAEWEFAARGGLSRKAYVWGDTYDPAQGWKANSWQGQFPGEDLADDGYHGTAPVGQFAANAYGLYDMAGNVWEHVSDWWVPGHPDKAQTDPSGPPMKLAARFASGATGPMTVVKGGSWLCAPNFCLRYRPAARQPAEGHIGSNHIGFRIVRDME</sequence>
<dbReference type="Proteomes" id="UP000253061">
    <property type="component" value="Unassembled WGS sequence"/>
</dbReference>
<evidence type="ECO:0000259" key="1">
    <source>
        <dbReference type="Pfam" id="PF03781"/>
    </source>
</evidence>
<dbReference type="EMBL" id="JPWB01000005">
    <property type="protein sequence ID" value="RCK21454.1"/>
    <property type="molecule type" value="Genomic_DNA"/>
</dbReference>
<dbReference type="PANTHER" id="PTHR23150:SF19">
    <property type="entry name" value="FORMYLGLYCINE-GENERATING ENZYME"/>
    <property type="match status" value="1"/>
</dbReference>
<name>A0A367V8C2_9PROT</name>
<feature type="domain" description="Sulfatase-modifying factor enzyme-like" evidence="1">
    <location>
        <begin position="2"/>
        <end position="297"/>
    </location>
</feature>
<comment type="caution">
    <text evidence="2">The sequence shown here is derived from an EMBL/GenBank/DDBJ whole genome shotgun (WGS) entry which is preliminary data.</text>
</comment>
<dbReference type="InterPro" id="IPR051043">
    <property type="entry name" value="Sulfatase_Mod_Factor_Kinase"/>
</dbReference>
<evidence type="ECO:0000313" key="3">
    <source>
        <dbReference type="Proteomes" id="UP000253061"/>
    </source>
</evidence>
<dbReference type="Gene3D" id="3.90.1580.10">
    <property type="entry name" value="paralog of FGE (formylglycine-generating enzyme)"/>
    <property type="match status" value="1"/>
</dbReference>
<reference evidence="2 3" key="1">
    <citation type="submission" date="2014-07" db="EMBL/GenBank/DDBJ databases">
        <title>Draft genome sequence of Thalassospira profundimaris R8-17.</title>
        <authorList>
            <person name="Lai Q."/>
            <person name="Shao Z."/>
        </authorList>
    </citation>
    <scope>NUCLEOTIDE SEQUENCE [LARGE SCALE GENOMIC DNA]</scope>
    <source>
        <strain evidence="2 3">R8-17</strain>
    </source>
</reference>
<gene>
    <name evidence="2" type="ORF">TH6_12640</name>
</gene>
<dbReference type="Pfam" id="PF03781">
    <property type="entry name" value="FGE-sulfatase"/>
    <property type="match status" value="1"/>
</dbReference>
<dbReference type="PANTHER" id="PTHR23150">
    <property type="entry name" value="SULFATASE MODIFYING FACTOR 1, 2"/>
    <property type="match status" value="1"/>
</dbReference>
<dbReference type="AlphaFoldDB" id="A0A367V8C2"/>
<dbReference type="InterPro" id="IPR042095">
    <property type="entry name" value="SUMF_sf"/>
</dbReference>
<dbReference type="InterPro" id="IPR005532">
    <property type="entry name" value="SUMF_dom"/>
</dbReference>
<evidence type="ECO:0000313" key="2">
    <source>
        <dbReference type="EMBL" id="RCK21454.1"/>
    </source>
</evidence>
<dbReference type="InterPro" id="IPR016187">
    <property type="entry name" value="CTDL_fold"/>
</dbReference>
<dbReference type="GO" id="GO:0120147">
    <property type="term" value="F:formylglycine-generating oxidase activity"/>
    <property type="evidence" value="ECO:0007669"/>
    <property type="project" value="TreeGrafter"/>
</dbReference>
<protein>
    <submittedName>
        <fullName evidence="2">Sulfatase-modifying factor 1</fullName>
    </submittedName>
</protein>
<organism evidence="2 3">
    <name type="scientific">Thalassospira profundimaris</name>
    <dbReference type="NCBI Taxonomy" id="502049"/>
    <lineage>
        <taxon>Bacteria</taxon>
        <taxon>Pseudomonadati</taxon>
        <taxon>Pseudomonadota</taxon>
        <taxon>Alphaproteobacteria</taxon>
        <taxon>Rhodospirillales</taxon>
        <taxon>Thalassospiraceae</taxon>
        <taxon>Thalassospira</taxon>
    </lineage>
</organism>
<proteinExistence type="predicted"/>